<comment type="caution">
    <text evidence="1">The sequence shown here is derived from an EMBL/GenBank/DDBJ whole genome shotgun (WGS) entry which is preliminary data.</text>
</comment>
<sequence length="133" mass="13792">MSLTADRNTPHKERENLPVLVAGGAKIFAGAIAMANAAGFCVPGATATNLTYLGRAEMSVDNTAGTDGAATITVRRKKAFLWANSATDPVTQADLFKTCYVVDDQTVAKTNGTNTRSAAGRVVGVDASGVWVE</sequence>
<protein>
    <recommendedName>
        <fullName evidence="3">DUF2190 family protein</fullName>
    </recommendedName>
</protein>
<dbReference type="Proteomes" id="UP000474565">
    <property type="component" value="Unassembled WGS sequence"/>
</dbReference>
<evidence type="ECO:0000313" key="1">
    <source>
        <dbReference type="EMBL" id="MYM80542.1"/>
    </source>
</evidence>
<dbReference type="AlphaFoldDB" id="A0A6L8MFL1"/>
<organism evidence="1 2">
    <name type="scientific">Duganella lactea</name>
    <dbReference type="NCBI Taxonomy" id="2692173"/>
    <lineage>
        <taxon>Bacteria</taxon>
        <taxon>Pseudomonadati</taxon>
        <taxon>Pseudomonadota</taxon>
        <taxon>Betaproteobacteria</taxon>
        <taxon>Burkholderiales</taxon>
        <taxon>Oxalobacteraceae</taxon>
        <taxon>Telluria group</taxon>
        <taxon>Duganella</taxon>
    </lineage>
</organism>
<evidence type="ECO:0000313" key="2">
    <source>
        <dbReference type="Proteomes" id="UP000474565"/>
    </source>
</evidence>
<evidence type="ECO:0008006" key="3">
    <source>
        <dbReference type="Google" id="ProtNLM"/>
    </source>
</evidence>
<dbReference type="RefSeq" id="WP_161017951.1">
    <property type="nucleotide sequence ID" value="NZ_WWCP01000001.1"/>
</dbReference>
<accession>A0A6L8MFL1</accession>
<name>A0A6L8MFL1_9BURK</name>
<reference evidence="1 2" key="1">
    <citation type="submission" date="2019-12" db="EMBL/GenBank/DDBJ databases">
        <title>Novel species isolated from a subtropical stream in China.</title>
        <authorList>
            <person name="Lu H."/>
        </authorList>
    </citation>
    <scope>NUCLEOTIDE SEQUENCE [LARGE SCALE GENOMIC DNA]</scope>
    <source>
        <strain evidence="1 2">FT50W</strain>
    </source>
</reference>
<dbReference type="EMBL" id="WWCP01000001">
    <property type="protein sequence ID" value="MYM80542.1"/>
    <property type="molecule type" value="Genomic_DNA"/>
</dbReference>
<gene>
    <name evidence="1" type="ORF">GTP44_01025</name>
</gene>
<proteinExistence type="predicted"/>